<dbReference type="Gene3D" id="3.40.830.10">
    <property type="entry name" value="LigB-like"/>
    <property type="match status" value="1"/>
</dbReference>
<proteinExistence type="predicted"/>
<organism evidence="1 2">
    <name type="scientific">Nocardioides zeae</name>
    <dbReference type="NCBI Taxonomy" id="1457234"/>
    <lineage>
        <taxon>Bacteria</taxon>
        <taxon>Bacillati</taxon>
        <taxon>Actinomycetota</taxon>
        <taxon>Actinomycetes</taxon>
        <taxon>Propionibacteriales</taxon>
        <taxon>Nocardioidaceae</taxon>
        <taxon>Nocardioides</taxon>
    </lineage>
</organism>
<dbReference type="EMBL" id="JAUTAN010000001">
    <property type="protein sequence ID" value="MDQ1106695.1"/>
    <property type="molecule type" value="Genomic_DNA"/>
</dbReference>
<accession>A0AAJ1U623</accession>
<dbReference type="AlphaFoldDB" id="A0AAJ1U623"/>
<comment type="caution">
    <text evidence="1">The sequence shown here is derived from an EMBL/GenBank/DDBJ whole genome shotgun (WGS) entry which is preliminary data.</text>
</comment>
<evidence type="ECO:0000313" key="2">
    <source>
        <dbReference type="Proteomes" id="UP001239215"/>
    </source>
</evidence>
<evidence type="ECO:0000313" key="1">
    <source>
        <dbReference type="EMBL" id="MDQ1106695.1"/>
    </source>
</evidence>
<dbReference type="Proteomes" id="UP001239215">
    <property type="component" value="Unassembled WGS sequence"/>
</dbReference>
<name>A0AAJ1U623_9ACTN</name>
<protein>
    <submittedName>
        <fullName evidence="1">Uncharacterized protein</fullName>
    </submittedName>
</protein>
<sequence length="181" mass="18429">MADRTLREIVVVPPVPALLPEHASLVDPVAELRAAVAAATAGLRAAGGLVGVLGSPAAAHVADHLLDGVPHAPYDAERPPADLAGLLVLGNGSATRTEKAPGHLDERAEAFDVALGAALAAGDGATLAAVDADLGRALWAEVDALRTLGGLLRDGGGAWQVEVTYDDAPYGVQYWVARLTR</sequence>
<dbReference type="RefSeq" id="WP_307204683.1">
    <property type="nucleotide sequence ID" value="NZ_JAUTAN010000001.1"/>
</dbReference>
<gene>
    <name evidence="1" type="ORF">QE405_003979</name>
</gene>
<reference evidence="1" key="1">
    <citation type="submission" date="2023-07" db="EMBL/GenBank/DDBJ databases">
        <title>Functional and genomic diversity of the sorghum phyllosphere microbiome.</title>
        <authorList>
            <person name="Shade A."/>
        </authorList>
    </citation>
    <scope>NUCLEOTIDE SEQUENCE</scope>
    <source>
        <strain evidence="1">SORGH_AS_1067</strain>
    </source>
</reference>